<dbReference type="PANTHER" id="PTHR30033:SF1">
    <property type="entry name" value="FLAGELLAR HOOK-ASSOCIATED PROTEIN 1"/>
    <property type="match status" value="1"/>
</dbReference>
<dbReference type="GO" id="GO:0009424">
    <property type="term" value="C:bacterial-type flagellum hook"/>
    <property type="evidence" value="ECO:0007669"/>
    <property type="project" value="InterPro"/>
</dbReference>
<dbReference type="NCBIfam" id="TIGR02492">
    <property type="entry name" value="flgK_ends"/>
    <property type="match status" value="1"/>
</dbReference>
<dbReference type="RefSeq" id="WP_307632810.1">
    <property type="nucleotide sequence ID" value="NZ_JAPHEH010000001.1"/>
</dbReference>
<reference evidence="10" key="2">
    <citation type="submission" date="2022-10" db="EMBL/GenBank/DDBJ databases">
        <authorList>
            <person name="Aronson H.S."/>
        </authorList>
    </citation>
    <scope>NUCLEOTIDE SEQUENCE</scope>
    <source>
        <strain evidence="10">RS19-109</strain>
    </source>
</reference>
<accession>A0A9X4RL88</accession>
<comment type="caution">
    <text evidence="10">The sequence shown here is derived from an EMBL/GenBank/DDBJ whole genome shotgun (WGS) entry which is preliminary data.</text>
</comment>
<keyword evidence="5" id="KW-0964">Secreted</keyword>
<keyword evidence="10" id="KW-0966">Cell projection</keyword>
<reference evidence="10" key="1">
    <citation type="journal article" date="2022" name="bioRxiv">
        <title>Thiovibrio frasassiensisgen. nov., sp. nov., an autotrophic, elemental sulfur disproportionating bacterium isolated from sulfidic karst sediment, and proposal of Thiovibrionaceae fam. nov.</title>
        <authorList>
            <person name="Aronson H."/>
            <person name="Thomas C."/>
            <person name="Bhattacharyya M."/>
            <person name="Eckstein S."/>
            <person name="Jensen S."/>
            <person name="Barco R."/>
            <person name="Macalady J."/>
            <person name="Amend J."/>
        </authorList>
    </citation>
    <scope>NUCLEOTIDE SEQUENCE</scope>
    <source>
        <strain evidence="10">RS19-109</strain>
    </source>
</reference>
<feature type="domain" description="Flagellar hook-associated protein FlgK helical" evidence="9">
    <location>
        <begin position="98"/>
        <end position="323"/>
    </location>
</feature>
<dbReference type="EMBL" id="JAPHEH010000001">
    <property type="protein sequence ID" value="MDG4475836.1"/>
    <property type="molecule type" value="Genomic_DNA"/>
</dbReference>
<organism evidence="10 11">
    <name type="scientific">Thiovibrio frasassiensis</name>
    <dbReference type="NCBI Taxonomy" id="2984131"/>
    <lineage>
        <taxon>Bacteria</taxon>
        <taxon>Pseudomonadati</taxon>
        <taxon>Thermodesulfobacteriota</taxon>
        <taxon>Desulfobulbia</taxon>
        <taxon>Desulfobulbales</taxon>
        <taxon>Thiovibrionaceae</taxon>
        <taxon>Thiovibrio</taxon>
    </lineage>
</organism>
<gene>
    <name evidence="10" type="primary">flgK</name>
    <name evidence="10" type="ORF">OLX77_06650</name>
</gene>
<evidence type="ECO:0000313" key="10">
    <source>
        <dbReference type="EMBL" id="MDG4475836.1"/>
    </source>
</evidence>
<dbReference type="Pfam" id="PF06429">
    <property type="entry name" value="Flg_bbr_C"/>
    <property type="match status" value="1"/>
</dbReference>
<dbReference type="InterPro" id="IPR010930">
    <property type="entry name" value="Flg_bb/hook_C_dom"/>
</dbReference>
<dbReference type="InterPro" id="IPR002371">
    <property type="entry name" value="FlgK"/>
</dbReference>
<evidence type="ECO:0000256" key="4">
    <source>
        <dbReference type="ARBA" id="ARBA00016244"/>
    </source>
</evidence>
<keyword evidence="10" id="KW-0969">Cilium</keyword>
<feature type="domain" description="Flagellar basal body rod protein N-terminal" evidence="7">
    <location>
        <begin position="10"/>
        <end position="38"/>
    </location>
</feature>
<dbReference type="GO" id="GO:0044780">
    <property type="term" value="P:bacterial-type flagellum assembly"/>
    <property type="evidence" value="ECO:0007669"/>
    <property type="project" value="InterPro"/>
</dbReference>
<keyword evidence="6" id="KW-0975">Bacterial flagellum</keyword>
<sequence>MAGIGHVLSIAKEALLTHQLSIQVASHNIANVDTPGYTRQSLQLETHNATPISSGMLGGGVKGTSILRNYDQFMVQRLANQESTLGSLEAQQQSMRLVETVFNEAPGLAINDLMNQFWSSWQELADNPEISATRQQVVQSSQLIIDQLHTMTGELTQAKFDIGISLDTAIEDVNSIVTQIADLNVQISGAESAAGEANDMRDKRDGLVRELSQLLDVSFFEDKNGAYTILMADGHTLVESNQSWQVDWENNELIWVNKDSNGLETRRPIGGGAELGGKIGGWLEVRGNLVEGDPNNFLGRLDAFANAMIREINQQHSQGVGLTMFSDALTGSAQAKDVARLTATIDPITANLTIAPDSITINNRAVGEIIGGTPLNGLATIKAYNAVTAINTAATDVTARLTTQMAGSLSVDASNIQAGDIISLTVNGVAVNYTVVGGVGGDLGDNAAFATHLAAEITSDLSTYNGLATTSNPVTIKATAGTGSNGGVANSLVFYNENEGDGSSITVDNLNITLFAAGPATIADLGLATVAGNTYTADATHNTGKITLFSTNTFTLKAGATDSILAQLGLTGTTVSSFDTQTGDGSITYGPEVSSQGPLLPGFDYFDELDTSGSFDIWVYNTDGSLALPQPVTVSLERAYDLNGVVRAINTAMTNAGAVTGGTRWVEASPSNASLRLTPDTNHQFVFANDTSNLLQVAGLNTFFTGSSAATIGVNSVITNNFNNLAAGTVGAQGQIFSGDNTNSLKITSIQHDETIKYTGGAKNTLDGFYNTLVGQVANTTRTISRTYDSTVLVNNQVSEMRDSVSGVSLDEEMANLVKYQHAYTAAARLITMSDEMLQTLLDSVR</sequence>
<comment type="similarity">
    <text evidence="3">Belongs to the flagella basal body rod proteins family.</text>
</comment>
<dbReference type="SUPFAM" id="SSF64518">
    <property type="entry name" value="Phase 1 flagellin"/>
    <property type="match status" value="1"/>
</dbReference>
<evidence type="ECO:0000259" key="7">
    <source>
        <dbReference type="Pfam" id="PF00460"/>
    </source>
</evidence>
<feature type="domain" description="Flagellar basal-body/hook protein C-terminal" evidence="8">
    <location>
        <begin position="805"/>
        <end position="843"/>
    </location>
</feature>
<dbReference type="Pfam" id="PF22638">
    <property type="entry name" value="FlgK_D1"/>
    <property type="match status" value="1"/>
</dbReference>
<dbReference type="Pfam" id="PF00460">
    <property type="entry name" value="Flg_bb_rod"/>
    <property type="match status" value="1"/>
</dbReference>
<dbReference type="Proteomes" id="UP001154240">
    <property type="component" value="Unassembled WGS sequence"/>
</dbReference>
<evidence type="ECO:0000256" key="2">
    <source>
        <dbReference type="ARBA" id="ARBA00004613"/>
    </source>
</evidence>
<dbReference type="GO" id="GO:0005576">
    <property type="term" value="C:extracellular region"/>
    <property type="evidence" value="ECO:0007669"/>
    <property type="project" value="UniProtKB-SubCell"/>
</dbReference>
<evidence type="ECO:0000256" key="1">
    <source>
        <dbReference type="ARBA" id="ARBA00004365"/>
    </source>
</evidence>
<proteinExistence type="inferred from homology"/>
<dbReference type="InterPro" id="IPR001444">
    <property type="entry name" value="Flag_bb_rod_N"/>
</dbReference>
<evidence type="ECO:0000259" key="8">
    <source>
        <dbReference type="Pfam" id="PF06429"/>
    </source>
</evidence>
<evidence type="ECO:0000313" key="11">
    <source>
        <dbReference type="Proteomes" id="UP001154240"/>
    </source>
</evidence>
<name>A0A9X4RL88_9BACT</name>
<evidence type="ECO:0000256" key="6">
    <source>
        <dbReference type="ARBA" id="ARBA00023143"/>
    </source>
</evidence>
<comment type="subcellular location">
    <subcellularLocation>
        <location evidence="1">Bacterial flagellum</location>
    </subcellularLocation>
    <subcellularLocation>
        <location evidence="2">Secreted</location>
    </subcellularLocation>
</comment>
<evidence type="ECO:0000259" key="9">
    <source>
        <dbReference type="Pfam" id="PF22638"/>
    </source>
</evidence>
<dbReference type="PANTHER" id="PTHR30033">
    <property type="entry name" value="FLAGELLAR HOOK-ASSOCIATED PROTEIN 1"/>
    <property type="match status" value="1"/>
</dbReference>
<keyword evidence="11" id="KW-1185">Reference proteome</keyword>
<keyword evidence="10" id="KW-0282">Flagellum</keyword>
<evidence type="ECO:0000256" key="3">
    <source>
        <dbReference type="ARBA" id="ARBA00009677"/>
    </source>
</evidence>
<evidence type="ECO:0000256" key="5">
    <source>
        <dbReference type="ARBA" id="ARBA00022525"/>
    </source>
</evidence>
<dbReference type="GO" id="GO:0005198">
    <property type="term" value="F:structural molecule activity"/>
    <property type="evidence" value="ECO:0007669"/>
    <property type="project" value="InterPro"/>
</dbReference>
<protein>
    <recommendedName>
        <fullName evidence="4">Flagellar hook-associated protein 1</fullName>
    </recommendedName>
</protein>
<dbReference type="AlphaFoldDB" id="A0A9X4RL88"/>
<dbReference type="PRINTS" id="PR01005">
    <property type="entry name" value="FLGHOOKAP1"/>
</dbReference>
<dbReference type="InterPro" id="IPR053927">
    <property type="entry name" value="FlgK_helical"/>
</dbReference>